<dbReference type="Pfam" id="PF25876">
    <property type="entry name" value="HH_MFP_RND"/>
    <property type="match status" value="1"/>
</dbReference>
<keyword evidence="5" id="KW-0472">Membrane</keyword>
<name>A0A0K6IHU8_9GAMM</name>
<evidence type="ECO:0000256" key="6">
    <source>
        <dbReference type="SAM" id="Coils"/>
    </source>
</evidence>
<dbReference type="AlphaFoldDB" id="A0A0K6IHU8"/>
<dbReference type="InterPro" id="IPR050739">
    <property type="entry name" value="MFP"/>
</dbReference>
<dbReference type="InterPro" id="IPR058624">
    <property type="entry name" value="MdtA-like_HH"/>
</dbReference>
<evidence type="ECO:0000313" key="10">
    <source>
        <dbReference type="Proteomes" id="UP000182769"/>
    </source>
</evidence>
<comment type="similarity">
    <text evidence="2">Belongs to the membrane fusion protein (MFP) (TC 8.A.1) family.</text>
</comment>
<dbReference type="InterPro" id="IPR058625">
    <property type="entry name" value="MdtA-like_BSH"/>
</dbReference>
<proteinExistence type="inferred from homology"/>
<evidence type="ECO:0000256" key="4">
    <source>
        <dbReference type="ARBA" id="ARBA00022989"/>
    </source>
</evidence>
<dbReference type="EMBL" id="CYHG01000001">
    <property type="protein sequence ID" value="CUB02658.1"/>
    <property type="molecule type" value="Genomic_DNA"/>
</dbReference>
<evidence type="ECO:0000256" key="1">
    <source>
        <dbReference type="ARBA" id="ARBA00004167"/>
    </source>
</evidence>
<keyword evidence="10" id="KW-1185">Reference proteome</keyword>
<keyword evidence="3" id="KW-0812">Transmembrane</keyword>
<keyword evidence="6" id="KW-0175">Coiled coil</keyword>
<sequence>MTPDVHFNRWMKRAIILFFAIFAYLVIADTTIPMTSYSTVQRPVLSIAPQVSGKVLDVAVHNNQQVKKGDLLFKIEDTDFLLAERQAKLALQQAYQNNATLKANIAEADAEIASAKVSLQESEREYHRLNKLRGQNLVSEQQLDQAQTLMQAGRANLKAIEARKSAILIELGEDENNNIDVNNARNALANARLDVTRTEIRAPQDGVISNMQLVPGMVAQSGQALLSLVVTGRDRITADFREKSITNVQQGATALIVYDAFPGQVFEGELVSRDFGIAQGQNMANGVLATPDDSDRWVRDAQRIRVYVKQDNVLPEPLVSGSKATVMVESTNSSIFRFIGHVQMRIVSLLHYVY</sequence>
<evidence type="ECO:0000259" key="8">
    <source>
        <dbReference type="Pfam" id="PF25917"/>
    </source>
</evidence>
<dbReference type="GO" id="GO:0016020">
    <property type="term" value="C:membrane"/>
    <property type="evidence" value="ECO:0007669"/>
    <property type="project" value="UniProtKB-SubCell"/>
</dbReference>
<evidence type="ECO:0000313" key="9">
    <source>
        <dbReference type="EMBL" id="CUB02658.1"/>
    </source>
</evidence>
<comment type="subcellular location">
    <subcellularLocation>
        <location evidence="1">Membrane</location>
        <topology evidence="1">Single-pass membrane protein</topology>
    </subcellularLocation>
</comment>
<dbReference type="OrthoDB" id="8958519at2"/>
<feature type="coiled-coil region" evidence="6">
    <location>
        <begin position="91"/>
        <end position="201"/>
    </location>
</feature>
<feature type="domain" description="Multidrug resistance protein MdtA-like barrel-sandwich hybrid" evidence="8">
    <location>
        <begin position="46"/>
        <end position="230"/>
    </location>
</feature>
<organism evidence="9 10">
    <name type="scientific">Marinomonas fungiae</name>
    <dbReference type="NCBI Taxonomy" id="1137284"/>
    <lineage>
        <taxon>Bacteria</taxon>
        <taxon>Pseudomonadati</taxon>
        <taxon>Pseudomonadota</taxon>
        <taxon>Gammaproteobacteria</taxon>
        <taxon>Oceanospirillales</taxon>
        <taxon>Oceanospirillaceae</taxon>
        <taxon>Marinomonas</taxon>
    </lineage>
</organism>
<dbReference type="Gene3D" id="2.40.50.100">
    <property type="match status" value="1"/>
</dbReference>
<dbReference type="SUPFAM" id="SSF111369">
    <property type="entry name" value="HlyD-like secretion proteins"/>
    <property type="match status" value="1"/>
</dbReference>
<evidence type="ECO:0000256" key="5">
    <source>
        <dbReference type="ARBA" id="ARBA00023136"/>
    </source>
</evidence>
<evidence type="ECO:0000256" key="2">
    <source>
        <dbReference type="ARBA" id="ARBA00009477"/>
    </source>
</evidence>
<gene>
    <name evidence="9" type="ORF">Ga0061065_101499</name>
</gene>
<protein>
    <submittedName>
        <fullName evidence="9">Multidrug resistance efflux pump</fullName>
    </submittedName>
</protein>
<accession>A0A0K6IHU8</accession>
<dbReference type="PANTHER" id="PTHR30386:SF26">
    <property type="entry name" value="TRANSPORT PROTEIN COMB"/>
    <property type="match status" value="1"/>
</dbReference>
<dbReference type="PANTHER" id="PTHR30386">
    <property type="entry name" value="MEMBRANE FUSION SUBUNIT OF EMRAB-TOLC MULTIDRUG EFFLUX PUMP"/>
    <property type="match status" value="1"/>
</dbReference>
<dbReference type="RefSeq" id="WP_055461609.1">
    <property type="nucleotide sequence ID" value="NZ_CYHG01000001.1"/>
</dbReference>
<dbReference type="Proteomes" id="UP000182769">
    <property type="component" value="Unassembled WGS sequence"/>
</dbReference>
<evidence type="ECO:0000256" key="3">
    <source>
        <dbReference type="ARBA" id="ARBA00022692"/>
    </source>
</evidence>
<dbReference type="Gene3D" id="2.40.30.170">
    <property type="match status" value="1"/>
</dbReference>
<evidence type="ECO:0000259" key="7">
    <source>
        <dbReference type="Pfam" id="PF25876"/>
    </source>
</evidence>
<feature type="domain" description="Multidrug resistance protein MdtA-like alpha-helical hairpin" evidence="7">
    <location>
        <begin position="106"/>
        <end position="162"/>
    </location>
</feature>
<dbReference type="STRING" id="1137284.GCA_001418205_00500"/>
<keyword evidence="4" id="KW-1133">Transmembrane helix</keyword>
<reference evidence="10" key="1">
    <citation type="submission" date="2015-08" db="EMBL/GenBank/DDBJ databases">
        <authorList>
            <person name="Varghese N."/>
        </authorList>
    </citation>
    <scope>NUCLEOTIDE SEQUENCE [LARGE SCALE GENOMIC DNA]</scope>
    <source>
        <strain evidence="10">JCM 18476</strain>
    </source>
</reference>
<dbReference type="Pfam" id="PF25917">
    <property type="entry name" value="BSH_RND"/>
    <property type="match status" value="1"/>
</dbReference>